<evidence type="ECO:0000313" key="6">
    <source>
        <dbReference type="Proteomes" id="UP000829401"/>
    </source>
</evidence>
<dbReference type="PROSITE" id="PS51257">
    <property type="entry name" value="PROKAR_LIPOPROTEIN"/>
    <property type="match status" value="1"/>
</dbReference>
<dbReference type="InterPro" id="IPR051202">
    <property type="entry name" value="Peptidase_C40"/>
</dbReference>
<dbReference type="PROSITE" id="PS51935">
    <property type="entry name" value="NLPC_P60"/>
    <property type="match status" value="1"/>
</dbReference>
<dbReference type="KEGG" id="aaco:K1I37_08680"/>
<dbReference type="InterPro" id="IPR000064">
    <property type="entry name" value="NLP_P60_dom"/>
</dbReference>
<keyword evidence="4" id="KW-0788">Thiol protease</keyword>
<gene>
    <name evidence="5" type="ORF">K1I37_08680</name>
</gene>
<protein>
    <submittedName>
        <fullName evidence="5">C40 family peptidase</fullName>
    </submittedName>
</protein>
<accession>A0A9E6ZNX9</accession>
<reference evidence="6" key="1">
    <citation type="journal article" date="2022" name="G3 (Bethesda)">
        <title>Unveiling the complete genome sequence of Alicyclobacillus acidoterrestris DSM 3922T, a taint-producing strain.</title>
        <authorList>
            <person name="Leonardo I.C."/>
            <person name="Barreto Crespo M.T."/>
            <person name="Gaspar F.B."/>
        </authorList>
    </citation>
    <scope>NUCLEOTIDE SEQUENCE [LARGE SCALE GENOMIC DNA]</scope>
    <source>
        <strain evidence="6">DSM 3922</strain>
    </source>
</reference>
<dbReference type="PANTHER" id="PTHR47053:SF1">
    <property type="entry name" value="MUREIN DD-ENDOPEPTIDASE MEPH-RELATED"/>
    <property type="match status" value="1"/>
</dbReference>
<dbReference type="Proteomes" id="UP000829401">
    <property type="component" value="Chromosome"/>
</dbReference>
<dbReference type="InterPro" id="IPR038765">
    <property type="entry name" value="Papain-like_cys_pep_sf"/>
</dbReference>
<dbReference type="eggNOG" id="COG0791">
    <property type="taxonomic scope" value="Bacteria"/>
</dbReference>
<dbReference type="AlphaFoldDB" id="T0CXZ5"/>
<dbReference type="SUPFAM" id="SSF54001">
    <property type="entry name" value="Cysteine proteinases"/>
    <property type="match status" value="1"/>
</dbReference>
<evidence type="ECO:0000313" key="5">
    <source>
        <dbReference type="EMBL" id="UNO50516.1"/>
    </source>
</evidence>
<evidence type="ECO:0000256" key="2">
    <source>
        <dbReference type="ARBA" id="ARBA00022670"/>
    </source>
</evidence>
<dbReference type="PANTHER" id="PTHR47053">
    <property type="entry name" value="MUREIN DD-ENDOPEPTIDASE MEPH-RELATED"/>
    <property type="match status" value="1"/>
</dbReference>
<dbReference type="STRING" id="1356854.N007_15235"/>
<dbReference type="RefSeq" id="WP_021298227.1">
    <property type="nucleotide sequence ID" value="NZ_AURB01000179.1"/>
</dbReference>
<dbReference type="GO" id="GO:0006508">
    <property type="term" value="P:proteolysis"/>
    <property type="evidence" value="ECO:0007669"/>
    <property type="project" value="UniProtKB-KW"/>
</dbReference>
<keyword evidence="6" id="KW-1185">Reference proteome</keyword>
<dbReference type="Pfam" id="PF00877">
    <property type="entry name" value="NLPC_P60"/>
    <property type="match status" value="1"/>
</dbReference>
<keyword evidence="3" id="KW-0378">Hydrolase</keyword>
<evidence type="ECO:0000256" key="1">
    <source>
        <dbReference type="ARBA" id="ARBA00007074"/>
    </source>
</evidence>
<dbReference type="EMBL" id="CP080467">
    <property type="protein sequence ID" value="UNO50516.1"/>
    <property type="molecule type" value="Genomic_DNA"/>
</dbReference>
<evidence type="ECO:0000256" key="3">
    <source>
        <dbReference type="ARBA" id="ARBA00022801"/>
    </source>
</evidence>
<accession>T0CXZ5</accession>
<name>T0CXZ5_ALIAG</name>
<proteinExistence type="inferred from homology"/>
<evidence type="ECO:0000256" key="4">
    <source>
        <dbReference type="ARBA" id="ARBA00022807"/>
    </source>
</evidence>
<comment type="similarity">
    <text evidence="1">Belongs to the peptidase C40 family.</text>
</comment>
<dbReference type="GO" id="GO:0008234">
    <property type="term" value="F:cysteine-type peptidase activity"/>
    <property type="evidence" value="ECO:0007669"/>
    <property type="project" value="UniProtKB-KW"/>
</dbReference>
<dbReference type="Gene3D" id="3.90.1720.10">
    <property type="entry name" value="endopeptidase domain like (from Nostoc punctiforme)"/>
    <property type="match status" value="1"/>
</dbReference>
<keyword evidence="2" id="KW-0645">Protease</keyword>
<sequence>MLKRMLTGMAGTVACSFAVFTPLASASTALPPGVTMDKQIHPEAATTATTQQKENAVLNVAKSKMGTPYIWGHNEDRGQYGFDCSNFTSYVYHHALGYKMTTSSRAQYTTVGWHEARSAARPGDLVIFDKGHHVGIYAGNNEVLQEGGGLGKVGYISIKPGSYWSKHVSAVRKMF</sequence>
<organism evidence="5 6">
    <name type="scientific">Alicyclobacillus acidoterrestris (strain ATCC 49025 / DSM 3922 / CIP 106132 / NCIMB 13137 / GD3B)</name>
    <dbReference type="NCBI Taxonomy" id="1356854"/>
    <lineage>
        <taxon>Bacteria</taxon>
        <taxon>Bacillati</taxon>
        <taxon>Bacillota</taxon>
        <taxon>Bacilli</taxon>
        <taxon>Bacillales</taxon>
        <taxon>Alicyclobacillaceae</taxon>
        <taxon>Alicyclobacillus</taxon>
    </lineage>
</organism>